<comment type="caution">
    <text evidence="1">The sequence shown here is derived from an EMBL/GenBank/DDBJ whole genome shotgun (WGS) entry which is preliminary data.</text>
</comment>
<dbReference type="Proteomes" id="UP000321577">
    <property type="component" value="Unassembled WGS sequence"/>
</dbReference>
<dbReference type="RefSeq" id="WP_146856352.1">
    <property type="nucleotide sequence ID" value="NZ_BKAG01000109.1"/>
</dbReference>
<keyword evidence="2" id="KW-1185">Reference proteome</keyword>
<accession>A0A512MI99</accession>
<dbReference type="EMBL" id="BKAG01000109">
    <property type="protein sequence ID" value="GEP46462.1"/>
    <property type="molecule type" value="Genomic_DNA"/>
</dbReference>
<protein>
    <submittedName>
        <fullName evidence="1">Uncharacterized protein</fullName>
    </submittedName>
</protein>
<sequence>MRIDFASEVTFLFERISDEEYLVHGEGDDAASLADAAAQIAKHLGQEGLKCRFETYGPDDSRVAYAHHEWQLQAKAWHLCWFGCTLHDNKKHV</sequence>
<name>A0A512MI99_9BACT</name>
<gene>
    <name evidence="1" type="ORF">BGE01nite_57530</name>
</gene>
<reference evidence="1 2" key="1">
    <citation type="submission" date="2019-07" db="EMBL/GenBank/DDBJ databases">
        <title>Whole genome shotgun sequence of Brevifollis gellanilyticus NBRC 108608.</title>
        <authorList>
            <person name="Hosoyama A."/>
            <person name="Uohara A."/>
            <person name="Ohji S."/>
            <person name="Ichikawa N."/>
        </authorList>
    </citation>
    <scope>NUCLEOTIDE SEQUENCE [LARGE SCALE GENOMIC DNA]</scope>
    <source>
        <strain evidence="1 2">NBRC 108608</strain>
    </source>
</reference>
<evidence type="ECO:0000313" key="1">
    <source>
        <dbReference type="EMBL" id="GEP46462.1"/>
    </source>
</evidence>
<proteinExistence type="predicted"/>
<dbReference type="AlphaFoldDB" id="A0A512MI99"/>
<organism evidence="1 2">
    <name type="scientific">Brevifollis gellanilyticus</name>
    <dbReference type="NCBI Taxonomy" id="748831"/>
    <lineage>
        <taxon>Bacteria</taxon>
        <taxon>Pseudomonadati</taxon>
        <taxon>Verrucomicrobiota</taxon>
        <taxon>Verrucomicrobiia</taxon>
        <taxon>Verrucomicrobiales</taxon>
        <taxon>Verrucomicrobiaceae</taxon>
    </lineage>
</organism>
<evidence type="ECO:0000313" key="2">
    <source>
        <dbReference type="Proteomes" id="UP000321577"/>
    </source>
</evidence>